<dbReference type="InParanoid" id="A0A316VSK5"/>
<dbReference type="Proteomes" id="UP000245783">
    <property type="component" value="Unassembled WGS sequence"/>
</dbReference>
<keyword evidence="3" id="KW-1185">Reference proteome</keyword>
<feature type="compositionally biased region" description="Polar residues" evidence="1">
    <location>
        <begin position="152"/>
        <end position="167"/>
    </location>
</feature>
<dbReference type="EMBL" id="KZ819416">
    <property type="protein sequence ID" value="PWN40482.1"/>
    <property type="molecule type" value="Genomic_DNA"/>
</dbReference>
<evidence type="ECO:0000313" key="3">
    <source>
        <dbReference type="Proteomes" id="UP000245783"/>
    </source>
</evidence>
<sequence length="175" mass="19621">MRLELIGYRKPSFNPHCSFCNLAIALLKVSCSSPGRNRASTWTCSTRTFATRPQFCLPHSSSSMADSDSQALESLSCLVQRWISLPKGLTSFTFLKVREVDTANLKIGKQSTHLQTRIRSFGELSIVIGPSKSSCVRPTSRREARSPMPTCQRLQPSPDWWQSNLTRGTIRETEP</sequence>
<accession>A0A316VSK5</accession>
<feature type="region of interest" description="Disordered" evidence="1">
    <location>
        <begin position="136"/>
        <end position="175"/>
    </location>
</feature>
<gene>
    <name evidence="2" type="ORF">IE81DRAFT_220316</name>
</gene>
<evidence type="ECO:0000256" key="1">
    <source>
        <dbReference type="SAM" id="MobiDB-lite"/>
    </source>
</evidence>
<dbReference type="RefSeq" id="XP_025367642.1">
    <property type="nucleotide sequence ID" value="XM_025511037.1"/>
</dbReference>
<dbReference type="AlphaFoldDB" id="A0A316VSK5"/>
<evidence type="ECO:0000313" key="2">
    <source>
        <dbReference type="EMBL" id="PWN40482.1"/>
    </source>
</evidence>
<proteinExistence type="predicted"/>
<dbReference type="GeneID" id="37032907"/>
<organism evidence="2 3">
    <name type="scientific">Ceraceosorus guamensis</name>
    <dbReference type="NCBI Taxonomy" id="1522189"/>
    <lineage>
        <taxon>Eukaryota</taxon>
        <taxon>Fungi</taxon>
        <taxon>Dikarya</taxon>
        <taxon>Basidiomycota</taxon>
        <taxon>Ustilaginomycotina</taxon>
        <taxon>Exobasidiomycetes</taxon>
        <taxon>Ceraceosorales</taxon>
        <taxon>Ceraceosoraceae</taxon>
        <taxon>Ceraceosorus</taxon>
    </lineage>
</organism>
<protein>
    <submittedName>
        <fullName evidence="2">Uncharacterized protein</fullName>
    </submittedName>
</protein>
<reference evidence="2 3" key="1">
    <citation type="journal article" date="2018" name="Mol. Biol. Evol.">
        <title>Broad Genomic Sampling Reveals a Smut Pathogenic Ancestry of the Fungal Clade Ustilaginomycotina.</title>
        <authorList>
            <person name="Kijpornyongpan T."/>
            <person name="Mondo S.J."/>
            <person name="Barry K."/>
            <person name="Sandor L."/>
            <person name="Lee J."/>
            <person name="Lipzen A."/>
            <person name="Pangilinan J."/>
            <person name="LaButti K."/>
            <person name="Hainaut M."/>
            <person name="Henrissat B."/>
            <person name="Grigoriev I.V."/>
            <person name="Spatafora J.W."/>
            <person name="Aime M.C."/>
        </authorList>
    </citation>
    <scope>NUCLEOTIDE SEQUENCE [LARGE SCALE GENOMIC DNA]</scope>
    <source>
        <strain evidence="2 3">MCA 4658</strain>
    </source>
</reference>
<name>A0A316VSK5_9BASI</name>